<gene>
    <name evidence="9" type="ORF">KASA_0Q01298G</name>
</gene>
<evidence type="ECO:0000256" key="4">
    <source>
        <dbReference type="ARBA" id="ARBA00022777"/>
    </source>
</evidence>
<feature type="compositionally biased region" description="Basic and acidic residues" evidence="7">
    <location>
        <begin position="561"/>
        <end position="574"/>
    </location>
</feature>
<dbReference type="SMART" id="SM00220">
    <property type="entry name" value="S_TKc"/>
    <property type="match status" value="1"/>
</dbReference>
<keyword evidence="1 9" id="KW-0723">Serine/threonine-protein kinase</keyword>
<dbReference type="Gene3D" id="3.30.200.20">
    <property type="entry name" value="Phosphorylase Kinase, domain 1"/>
    <property type="match status" value="1"/>
</dbReference>
<keyword evidence="5 6" id="KW-0067">ATP-binding</keyword>
<evidence type="ECO:0000256" key="3">
    <source>
        <dbReference type="ARBA" id="ARBA00022741"/>
    </source>
</evidence>
<dbReference type="EMBL" id="FXLY01000002">
    <property type="protein sequence ID" value="SMN17778.1"/>
    <property type="molecule type" value="Genomic_DNA"/>
</dbReference>
<evidence type="ECO:0000256" key="1">
    <source>
        <dbReference type="ARBA" id="ARBA00022527"/>
    </source>
</evidence>
<feature type="compositionally biased region" description="Basic and acidic residues" evidence="7">
    <location>
        <begin position="458"/>
        <end position="468"/>
    </location>
</feature>
<dbReference type="InterPro" id="IPR000719">
    <property type="entry name" value="Prot_kinase_dom"/>
</dbReference>
<keyword evidence="4 9" id="KW-0418">Kinase</keyword>
<evidence type="ECO:0000313" key="9">
    <source>
        <dbReference type="EMBL" id="SMN17778.1"/>
    </source>
</evidence>
<dbReference type="OrthoDB" id="68483at2759"/>
<feature type="domain" description="Protein kinase" evidence="8">
    <location>
        <begin position="77"/>
        <end position="425"/>
    </location>
</feature>
<dbReference type="GO" id="GO:0005524">
    <property type="term" value="F:ATP binding"/>
    <property type="evidence" value="ECO:0007669"/>
    <property type="project" value="UniProtKB-UniRule"/>
</dbReference>
<evidence type="ECO:0000256" key="6">
    <source>
        <dbReference type="PROSITE-ProRule" id="PRU10141"/>
    </source>
</evidence>
<dbReference type="InterPro" id="IPR011009">
    <property type="entry name" value="Kinase-like_dom_sf"/>
</dbReference>
<proteinExistence type="predicted"/>
<dbReference type="STRING" id="1789683.A0A1X7QWH7"/>
<dbReference type="Proteomes" id="UP000196158">
    <property type="component" value="Unassembled WGS sequence"/>
</dbReference>
<dbReference type="InterPro" id="IPR008271">
    <property type="entry name" value="Ser/Thr_kinase_AS"/>
</dbReference>
<name>A0A1X7QWH7_9SACH</name>
<dbReference type="GO" id="GO:0007165">
    <property type="term" value="P:signal transduction"/>
    <property type="evidence" value="ECO:0007669"/>
    <property type="project" value="TreeGrafter"/>
</dbReference>
<sequence>MGHQLPSLLADSDITLRIEQKQHSVNKLVTSIPNSQWIPAYHTLIERNISRTIQSDLKPFIRPIIRFEPSEMMVNDFKIGSTIGSGQFGKVFKALDKSDPKRKHIVALKRINKLKPKYSMNQLMRQIAYWKQFNIETDDLDVDLITRTMNVDRCRWEIYLMKRMTYDNKGNSHIVKFIQCLDSLNSKDIWIVTEWCNLGELQWKRPNTESTLNQWQQILNDKNISVMEFAIKALDDLSKGLQFLNEAGCIHRDIKPSNILVDGNQKKLKISDFGCGLLIPESLPFKYDPSNEIKLKQLDIINKCFEKELNKIIGTPAFVPPELCKFTSDGSTEDECSKHKSLVKDGFKLDVWSLGVTLHCIIFNKLPFSGENEFDTYHLINSQTLTLDKKDDTWLSKLVVTKMLEKNPDIRVSIKDIRNLIHKNKLKKSPSMNKIGGNAKKSLKKFWKKISSSKSTEKLSLKETKPIDDPNLTAISSNTSFSSGLDVSDEPINITDFIDSLTTNLPVSSDEGGDVSNRALTSQENGTKTRRSSSSSSSSSSQSTPSLGVPTPIKNMIKIKASPEKSNNDNRQDATETDLLTDKNLPNHPTIKMKPSKNIINFKNYIQDDKDVESSDTIDQIKDYLNYKGDFT</sequence>
<dbReference type="PANTHER" id="PTHR43895:SF150">
    <property type="entry name" value="SERINE_THREONINE-PROTEIN KINASE STK11"/>
    <property type="match status" value="1"/>
</dbReference>
<feature type="binding site" evidence="6">
    <location>
        <position position="109"/>
    </location>
    <ligand>
        <name>ATP</name>
        <dbReference type="ChEBI" id="CHEBI:30616"/>
    </ligand>
</feature>
<evidence type="ECO:0000313" key="10">
    <source>
        <dbReference type="Proteomes" id="UP000196158"/>
    </source>
</evidence>
<feature type="region of interest" description="Disordered" evidence="7">
    <location>
        <begin position="458"/>
        <end position="480"/>
    </location>
</feature>
<dbReference type="InterPro" id="IPR017441">
    <property type="entry name" value="Protein_kinase_ATP_BS"/>
</dbReference>
<dbReference type="GO" id="GO:0004674">
    <property type="term" value="F:protein serine/threonine kinase activity"/>
    <property type="evidence" value="ECO:0007669"/>
    <property type="project" value="UniProtKB-KW"/>
</dbReference>
<evidence type="ECO:0000259" key="8">
    <source>
        <dbReference type="PROSITE" id="PS50011"/>
    </source>
</evidence>
<dbReference type="Gene3D" id="1.10.510.10">
    <property type="entry name" value="Transferase(Phosphotransferase) domain 1"/>
    <property type="match status" value="1"/>
</dbReference>
<dbReference type="Pfam" id="PF00069">
    <property type="entry name" value="Pkinase"/>
    <property type="match status" value="1"/>
</dbReference>
<dbReference type="SUPFAM" id="SSF56112">
    <property type="entry name" value="Protein kinase-like (PK-like)"/>
    <property type="match status" value="1"/>
</dbReference>
<protein>
    <submittedName>
        <fullName evidence="9">Similar to Saccharomyces cerevisiae YKL048C ELM1 Serine/threonine protein kinase that regulates cellular morphogenesis, septin behavior, and cytokinesis</fullName>
    </submittedName>
</protein>
<keyword evidence="10" id="KW-1185">Reference proteome</keyword>
<evidence type="ECO:0000256" key="5">
    <source>
        <dbReference type="ARBA" id="ARBA00022840"/>
    </source>
</evidence>
<feature type="compositionally biased region" description="Low complexity" evidence="7">
    <location>
        <begin position="532"/>
        <end position="543"/>
    </location>
</feature>
<keyword evidence="2" id="KW-0808">Transferase</keyword>
<dbReference type="AlphaFoldDB" id="A0A1X7QWH7"/>
<dbReference type="PROSITE" id="PS00107">
    <property type="entry name" value="PROTEIN_KINASE_ATP"/>
    <property type="match status" value="1"/>
</dbReference>
<reference evidence="9 10" key="1">
    <citation type="submission" date="2017-04" db="EMBL/GenBank/DDBJ databases">
        <authorList>
            <person name="Afonso C.L."/>
            <person name="Miller P.J."/>
            <person name="Scott M.A."/>
            <person name="Spackman E."/>
            <person name="Goraichik I."/>
            <person name="Dimitrov K.M."/>
            <person name="Suarez D.L."/>
            <person name="Swayne D.E."/>
        </authorList>
    </citation>
    <scope>NUCLEOTIDE SEQUENCE [LARGE SCALE GENOMIC DNA]</scope>
</reference>
<dbReference type="PROSITE" id="PS00108">
    <property type="entry name" value="PROTEIN_KINASE_ST"/>
    <property type="match status" value="1"/>
</dbReference>
<organism evidence="9 10">
    <name type="scientific">Maudiozyma saulgeensis</name>
    <dbReference type="NCBI Taxonomy" id="1789683"/>
    <lineage>
        <taxon>Eukaryota</taxon>
        <taxon>Fungi</taxon>
        <taxon>Dikarya</taxon>
        <taxon>Ascomycota</taxon>
        <taxon>Saccharomycotina</taxon>
        <taxon>Saccharomycetes</taxon>
        <taxon>Saccharomycetales</taxon>
        <taxon>Saccharomycetaceae</taxon>
        <taxon>Maudiozyma</taxon>
    </lineage>
</organism>
<dbReference type="PANTHER" id="PTHR43895">
    <property type="entry name" value="CALCIUM/CALMODULIN-DEPENDENT PROTEIN KINASE KINASE-RELATED"/>
    <property type="match status" value="1"/>
</dbReference>
<keyword evidence="3 6" id="KW-0547">Nucleotide-binding</keyword>
<dbReference type="PROSITE" id="PS50011">
    <property type="entry name" value="PROTEIN_KINASE_DOM"/>
    <property type="match status" value="1"/>
</dbReference>
<evidence type="ECO:0000256" key="2">
    <source>
        <dbReference type="ARBA" id="ARBA00022679"/>
    </source>
</evidence>
<evidence type="ECO:0000256" key="7">
    <source>
        <dbReference type="SAM" id="MobiDB-lite"/>
    </source>
</evidence>
<feature type="region of interest" description="Disordered" evidence="7">
    <location>
        <begin position="505"/>
        <end position="593"/>
    </location>
</feature>
<accession>A0A1X7QWH7</accession>